<evidence type="ECO:0000256" key="3">
    <source>
        <dbReference type="ARBA" id="ARBA00023163"/>
    </source>
</evidence>
<dbReference type="InterPro" id="IPR036390">
    <property type="entry name" value="WH_DNA-bd_sf"/>
</dbReference>
<evidence type="ECO:0000256" key="1">
    <source>
        <dbReference type="ARBA" id="ARBA00023015"/>
    </source>
</evidence>
<dbReference type="InterPro" id="IPR000524">
    <property type="entry name" value="Tscrpt_reg_HTH_GntR"/>
</dbReference>
<dbReference type="GO" id="GO:0003677">
    <property type="term" value="F:DNA binding"/>
    <property type="evidence" value="ECO:0007669"/>
    <property type="project" value="UniProtKB-KW"/>
</dbReference>
<dbReference type="OrthoDB" id="9815654at2"/>
<dbReference type="InterPro" id="IPR008920">
    <property type="entry name" value="TF_FadR/GntR_C"/>
</dbReference>
<dbReference type="SMART" id="SM00895">
    <property type="entry name" value="FCD"/>
    <property type="match status" value="1"/>
</dbReference>
<dbReference type="AlphaFoldDB" id="A0A2R8BWH9"/>
<evidence type="ECO:0000313" key="6">
    <source>
        <dbReference type="Proteomes" id="UP000244912"/>
    </source>
</evidence>
<dbReference type="Pfam" id="PF00392">
    <property type="entry name" value="GntR"/>
    <property type="match status" value="1"/>
</dbReference>
<dbReference type="EMBL" id="ONZF01000004">
    <property type="protein sequence ID" value="SPJ24500.1"/>
    <property type="molecule type" value="Genomic_DNA"/>
</dbReference>
<evidence type="ECO:0000259" key="4">
    <source>
        <dbReference type="PROSITE" id="PS50949"/>
    </source>
</evidence>
<organism evidence="5 6">
    <name type="scientific">Palleronia abyssalis</name>
    <dbReference type="NCBI Taxonomy" id="1501240"/>
    <lineage>
        <taxon>Bacteria</taxon>
        <taxon>Pseudomonadati</taxon>
        <taxon>Pseudomonadota</taxon>
        <taxon>Alphaproteobacteria</taxon>
        <taxon>Rhodobacterales</taxon>
        <taxon>Roseobacteraceae</taxon>
        <taxon>Palleronia</taxon>
    </lineage>
</organism>
<dbReference type="Pfam" id="PF07729">
    <property type="entry name" value="FCD"/>
    <property type="match status" value="1"/>
</dbReference>
<dbReference type="SMART" id="SM00345">
    <property type="entry name" value="HTH_GNTR"/>
    <property type="match status" value="1"/>
</dbReference>
<keyword evidence="6" id="KW-1185">Reference proteome</keyword>
<dbReference type="InterPro" id="IPR011711">
    <property type="entry name" value="GntR_C"/>
</dbReference>
<dbReference type="SUPFAM" id="SSF48008">
    <property type="entry name" value="GntR ligand-binding domain-like"/>
    <property type="match status" value="1"/>
</dbReference>
<dbReference type="GO" id="GO:0003700">
    <property type="term" value="F:DNA-binding transcription factor activity"/>
    <property type="evidence" value="ECO:0007669"/>
    <property type="project" value="InterPro"/>
</dbReference>
<evidence type="ECO:0000313" key="5">
    <source>
        <dbReference type="EMBL" id="SPJ24500.1"/>
    </source>
</evidence>
<accession>A0A2R8BWH9</accession>
<dbReference type="Proteomes" id="UP000244912">
    <property type="component" value="Unassembled WGS sequence"/>
</dbReference>
<feature type="domain" description="HTH gntR-type" evidence="4">
    <location>
        <begin position="15"/>
        <end position="82"/>
    </location>
</feature>
<sequence length="228" mass="25112">MQITALPDIARGSEMTGQEYAYRRLRHALMVGWLTPGASLTIRGLAESLDLSPTPIREALRRLSSENAIEVLGNRRLRVPDMTAGRFEELVALRETLEVHAAAQSLPHVSDLVISRMEGIDRGICAAQAAGDLDAITGLNQDFHRTLYELPPDHAAMPLIESVWLQLGPFQRLVKEDPDTVEPADAHDAIRAALAGRDAVALDAAIRRDVRSAARRVERYHFTKVTPA</sequence>
<dbReference type="Gene3D" id="1.20.120.530">
    <property type="entry name" value="GntR ligand-binding domain-like"/>
    <property type="match status" value="1"/>
</dbReference>
<evidence type="ECO:0000256" key="2">
    <source>
        <dbReference type="ARBA" id="ARBA00023125"/>
    </source>
</evidence>
<dbReference type="PANTHER" id="PTHR43537:SF39">
    <property type="entry name" value="HTH-TYPE TRANSCRIPTIONAL REGULATOR MCBR"/>
    <property type="match status" value="1"/>
</dbReference>
<protein>
    <submittedName>
        <fullName evidence="5">HTH-type transcriptional regulator McbR</fullName>
    </submittedName>
</protein>
<name>A0A2R8BWH9_9RHOB</name>
<keyword evidence="2" id="KW-0238">DNA-binding</keyword>
<dbReference type="PANTHER" id="PTHR43537">
    <property type="entry name" value="TRANSCRIPTIONAL REGULATOR, GNTR FAMILY"/>
    <property type="match status" value="1"/>
</dbReference>
<dbReference type="SUPFAM" id="SSF46785">
    <property type="entry name" value="Winged helix' DNA-binding domain"/>
    <property type="match status" value="1"/>
</dbReference>
<dbReference type="InterPro" id="IPR036388">
    <property type="entry name" value="WH-like_DNA-bd_sf"/>
</dbReference>
<dbReference type="PROSITE" id="PS50949">
    <property type="entry name" value="HTH_GNTR"/>
    <property type="match status" value="1"/>
</dbReference>
<reference evidence="5 6" key="1">
    <citation type="submission" date="2018-03" db="EMBL/GenBank/DDBJ databases">
        <authorList>
            <person name="Keele B.F."/>
        </authorList>
    </citation>
    <scope>NUCLEOTIDE SEQUENCE [LARGE SCALE GENOMIC DNA]</scope>
    <source>
        <strain evidence="5 6">CECT 8504</strain>
    </source>
</reference>
<keyword evidence="1" id="KW-0805">Transcription regulation</keyword>
<gene>
    <name evidence="5" type="primary">mcbR_2</name>
    <name evidence="5" type="ORF">PAA8504_02333</name>
</gene>
<keyword evidence="3" id="KW-0804">Transcription</keyword>
<dbReference type="Gene3D" id="1.10.10.10">
    <property type="entry name" value="Winged helix-like DNA-binding domain superfamily/Winged helix DNA-binding domain"/>
    <property type="match status" value="1"/>
</dbReference>
<proteinExistence type="predicted"/>
<dbReference type="RefSeq" id="WP_108894323.1">
    <property type="nucleotide sequence ID" value="NZ_ONZF01000004.1"/>
</dbReference>